<evidence type="ECO:0000259" key="6">
    <source>
        <dbReference type="Pfam" id="PF02826"/>
    </source>
</evidence>
<dbReference type="CDD" id="cd12167">
    <property type="entry name" value="2-Hacid_dh_8"/>
    <property type="match status" value="1"/>
</dbReference>
<gene>
    <name evidence="7" type="ORF">ITP53_07000</name>
</gene>
<evidence type="ECO:0000313" key="7">
    <source>
        <dbReference type="EMBL" id="MBF8185491.1"/>
    </source>
</evidence>
<dbReference type="PROSITE" id="PS00670">
    <property type="entry name" value="D_2_HYDROXYACID_DH_2"/>
    <property type="match status" value="1"/>
</dbReference>
<dbReference type="EMBL" id="JADOGI010000014">
    <property type="protein sequence ID" value="MBF8185491.1"/>
    <property type="molecule type" value="Genomic_DNA"/>
</dbReference>
<dbReference type="AlphaFoldDB" id="A0A931A3F3"/>
<dbReference type="SUPFAM" id="SSF51735">
    <property type="entry name" value="NAD(P)-binding Rossmann-fold domains"/>
    <property type="match status" value="1"/>
</dbReference>
<sequence length="332" mass="36086">MPVLARPKVLFAMRAEHLAMLFPAPLIQRLERVADIDVSLVAERFDDPRLAQVLPELDVLITGWGCPPLDEALLHEAPGLRAVLHAAGSVKSLISPALWERGLLVSSAADANAMPVAEYSVSVILLAGKGVFALRERYRRNRAFTIGEIEAAVGNYGRRVGVVGASRIGRRVLELLAPHDLDVCLYDPYTQVEGVRQVELDELLRTCDVVSLHAPETDETRHMLDRGRLALMRDGATLVNTARGALVDTGALVEELRTGRLSAVLDVTEPEPLPSDSPLFELPNAFLTPHIAGSHGNELARMGAAVLDELERLASGFPLAHQVTHDDLDRVA</sequence>
<dbReference type="GO" id="GO:0005829">
    <property type="term" value="C:cytosol"/>
    <property type="evidence" value="ECO:0007669"/>
    <property type="project" value="TreeGrafter"/>
</dbReference>
<dbReference type="Gene3D" id="3.40.50.720">
    <property type="entry name" value="NAD(P)-binding Rossmann-like Domain"/>
    <property type="match status" value="2"/>
</dbReference>
<dbReference type="InterPro" id="IPR050223">
    <property type="entry name" value="D-isomer_2-hydroxyacid_DH"/>
</dbReference>
<protein>
    <submittedName>
        <fullName evidence="7">Hydroxyacid dehydrogenase</fullName>
    </submittedName>
</protein>
<feature type="domain" description="D-isomer specific 2-hydroxyacid dehydrogenase NAD-binding" evidence="6">
    <location>
        <begin position="129"/>
        <end position="292"/>
    </location>
</feature>
<evidence type="ECO:0000259" key="5">
    <source>
        <dbReference type="Pfam" id="PF00389"/>
    </source>
</evidence>
<name>A0A931A3F3_9ACTN</name>
<reference evidence="7" key="1">
    <citation type="submission" date="2020-11" db="EMBL/GenBank/DDBJ databases">
        <title>Whole-genome analyses of Nonomuraea sp. K274.</title>
        <authorList>
            <person name="Veyisoglu A."/>
        </authorList>
    </citation>
    <scope>NUCLEOTIDE SEQUENCE</scope>
    <source>
        <strain evidence="7">K274</strain>
    </source>
</reference>
<dbReference type="Pfam" id="PF02826">
    <property type="entry name" value="2-Hacid_dh_C"/>
    <property type="match status" value="1"/>
</dbReference>
<accession>A0A931A3F3</accession>
<feature type="domain" description="D-isomer specific 2-hydroxyacid dehydrogenase catalytic" evidence="5">
    <location>
        <begin position="29"/>
        <end position="323"/>
    </location>
</feature>
<evidence type="ECO:0000256" key="4">
    <source>
        <dbReference type="RuleBase" id="RU003719"/>
    </source>
</evidence>
<dbReference type="RefSeq" id="WP_195894473.1">
    <property type="nucleotide sequence ID" value="NZ_JADOGI010000014.1"/>
</dbReference>
<dbReference type="PANTHER" id="PTHR10996">
    <property type="entry name" value="2-HYDROXYACID DEHYDROGENASE-RELATED"/>
    <property type="match status" value="1"/>
</dbReference>
<dbReference type="GO" id="GO:0051287">
    <property type="term" value="F:NAD binding"/>
    <property type="evidence" value="ECO:0007669"/>
    <property type="project" value="InterPro"/>
</dbReference>
<keyword evidence="2 4" id="KW-0560">Oxidoreductase</keyword>
<comment type="caution">
    <text evidence="7">The sequence shown here is derived from an EMBL/GenBank/DDBJ whole genome shotgun (WGS) entry which is preliminary data.</text>
</comment>
<evidence type="ECO:0000256" key="1">
    <source>
        <dbReference type="ARBA" id="ARBA00005854"/>
    </source>
</evidence>
<dbReference type="PANTHER" id="PTHR10996:SF178">
    <property type="entry name" value="2-HYDROXYACID DEHYDROGENASE YGL185C-RELATED"/>
    <property type="match status" value="1"/>
</dbReference>
<dbReference type="SUPFAM" id="SSF52283">
    <property type="entry name" value="Formate/glycerate dehydrogenase catalytic domain-like"/>
    <property type="match status" value="1"/>
</dbReference>
<proteinExistence type="inferred from homology"/>
<dbReference type="InterPro" id="IPR029753">
    <property type="entry name" value="D-isomer_DH_CS"/>
</dbReference>
<evidence type="ECO:0000256" key="2">
    <source>
        <dbReference type="ARBA" id="ARBA00023002"/>
    </source>
</evidence>
<dbReference type="InterPro" id="IPR006140">
    <property type="entry name" value="D-isomer_DH_NAD-bd"/>
</dbReference>
<dbReference type="GO" id="GO:0016618">
    <property type="term" value="F:hydroxypyruvate reductase [NAD(P)H] activity"/>
    <property type="evidence" value="ECO:0007669"/>
    <property type="project" value="TreeGrafter"/>
</dbReference>
<evidence type="ECO:0000256" key="3">
    <source>
        <dbReference type="ARBA" id="ARBA00023027"/>
    </source>
</evidence>
<dbReference type="Proteomes" id="UP000605361">
    <property type="component" value="Unassembled WGS sequence"/>
</dbReference>
<dbReference type="InterPro" id="IPR006139">
    <property type="entry name" value="D-isomer_2_OHA_DH_cat_dom"/>
</dbReference>
<evidence type="ECO:0000313" key="8">
    <source>
        <dbReference type="Proteomes" id="UP000605361"/>
    </source>
</evidence>
<keyword evidence="8" id="KW-1185">Reference proteome</keyword>
<keyword evidence="3" id="KW-0520">NAD</keyword>
<comment type="similarity">
    <text evidence="1 4">Belongs to the D-isomer specific 2-hydroxyacid dehydrogenase family.</text>
</comment>
<dbReference type="GO" id="GO:0030267">
    <property type="term" value="F:glyoxylate reductase (NADPH) activity"/>
    <property type="evidence" value="ECO:0007669"/>
    <property type="project" value="TreeGrafter"/>
</dbReference>
<dbReference type="InterPro" id="IPR036291">
    <property type="entry name" value="NAD(P)-bd_dom_sf"/>
</dbReference>
<organism evidence="7 8">
    <name type="scientific">Nonomuraea cypriaca</name>
    <dbReference type="NCBI Taxonomy" id="1187855"/>
    <lineage>
        <taxon>Bacteria</taxon>
        <taxon>Bacillati</taxon>
        <taxon>Actinomycetota</taxon>
        <taxon>Actinomycetes</taxon>
        <taxon>Streptosporangiales</taxon>
        <taxon>Streptosporangiaceae</taxon>
        <taxon>Nonomuraea</taxon>
    </lineage>
</organism>
<dbReference type="Pfam" id="PF00389">
    <property type="entry name" value="2-Hacid_dh"/>
    <property type="match status" value="1"/>
</dbReference>